<accession>A0A7G9GQ37</accession>
<dbReference type="AlphaFoldDB" id="A0A7G9GQ37"/>
<keyword evidence="2" id="KW-1185">Reference proteome</keyword>
<organism evidence="1 2">
    <name type="scientific">[Eubacterium] hominis</name>
    <dbReference type="NCBI Taxonomy" id="2764325"/>
    <lineage>
        <taxon>Bacteria</taxon>
        <taxon>Bacillati</taxon>
        <taxon>Bacillota</taxon>
        <taxon>Erysipelotrichia</taxon>
        <taxon>Erysipelotrichales</taxon>
        <taxon>Erysipelotrichaceae</taxon>
        <taxon>Amedibacillus</taxon>
    </lineage>
</organism>
<dbReference type="KEGG" id="ehn:H9Q80_02905"/>
<dbReference type="Proteomes" id="UP000515856">
    <property type="component" value="Chromosome"/>
</dbReference>
<dbReference type="EMBL" id="CP060636">
    <property type="protein sequence ID" value="QNM12919.1"/>
    <property type="molecule type" value="Genomic_DNA"/>
</dbReference>
<name>A0A7G9GQ37_9FIRM</name>
<evidence type="ECO:0000313" key="1">
    <source>
        <dbReference type="EMBL" id="QNM12919.1"/>
    </source>
</evidence>
<gene>
    <name evidence="1" type="ORF">H9Q80_02905</name>
</gene>
<proteinExistence type="predicted"/>
<sequence length="264" mass="32116">MLQRGVSYYDIWKIVDKYFPVYVEKNILEGCDDQTILCRSNPFDYLNRNHFIRSVIIDLQRKGKFDYDDFDEKLWALLNDLIACDNWRTDSLFKYLINSLFSPIRDSYAYDIFQKFIKNHQLSNYEEVFMLHDYHEYTFDKRYSIDYFDLNMFFLQYYPEYASYYKKFAMQYYGDDTNSDFIYYGIFCLIFQQNDHDFEYKRFIDFLSDIIKLPTSGGISPLGMMMYGCNGVVPKLFMERIISEDEKNMIYHLLGIEERISYKR</sequence>
<dbReference type="RefSeq" id="WP_117456081.1">
    <property type="nucleotide sequence ID" value="NZ_CP060636.1"/>
</dbReference>
<reference evidence="1 2" key="1">
    <citation type="submission" date="2020-08" db="EMBL/GenBank/DDBJ databases">
        <authorList>
            <person name="Liu C."/>
            <person name="Sun Q."/>
        </authorList>
    </citation>
    <scope>NUCLEOTIDE SEQUENCE [LARGE SCALE GENOMIC DNA]</scope>
    <source>
        <strain evidence="1 2">NSJ-61</strain>
    </source>
</reference>
<evidence type="ECO:0000313" key="2">
    <source>
        <dbReference type="Proteomes" id="UP000515856"/>
    </source>
</evidence>
<protein>
    <submittedName>
        <fullName evidence="1">Uncharacterized protein</fullName>
    </submittedName>
</protein>